<feature type="transmembrane region" description="Helical" evidence="1">
    <location>
        <begin position="6"/>
        <end position="24"/>
    </location>
</feature>
<protein>
    <submittedName>
        <fullName evidence="2">Uncharacterized protein</fullName>
    </submittedName>
</protein>
<evidence type="ECO:0000256" key="1">
    <source>
        <dbReference type="SAM" id="Phobius"/>
    </source>
</evidence>
<dbReference type="EMBL" id="JACJFM010000010">
    <property type="protein sequence ID" value="MBB1486949.1"/>
    <property type="molecule type" value="Genomic_DNA"/>
</dbReference>
<keyword evidence="1" id="KW-1133">Transmembrane helix</keyword>
<gene>
    <name evidence="2" type="ORF">H4O21_10030</name>
</gene>
<keyword evidence="3" id="KW-1185">Reference proteome</keyword>
<evidence type="ECO:0000313" key="2">
    <source>
        <dbReference type="EMBL" id="MBB1486949.1"/>
    </source>
</evidence>
<name>A0A839IR27_9GAMM</name>
<evidence type="ECO:0000313" key="3">
    <source>
        <dbReference type="Proteomes" id="UP000565262"/>
    </source>
</evidence>
<comment type="caution">
    <text evidence="2">The sequence shown here is derived from an EMBL/GenBank/DDBJ whole genome shotgun (WGS) entry which is preliminary data.</text>
</comment>
<dbReference type="RefSeq" id="WP_182808732.1">
    <property type="nucleotide sequence ID" value="NZ_JACJFM010000010.1"/>
</dbReference>
<accession>A0A839IR27</accession>
<keyword evidence="1" id="KW-0472">Membrane</keyword>
<reference evidence="2 3" key="1">
    <citation type="submission" date="2020-08" db="EMBL/GenBank/DDBJ databases">
        <title>Oceanospirillum sp. nov. isolated from marine sediment.</title>
        <authorList>
            <person name="Ji X."/>
        </authorList>
    </citation>
    <scope>NUCLEOTIDE SEQUENCE [LARGE SCALE GENOMIC DNA]</scope>
    <source>
        <strain evidence="2 3">D5</strain>
    </source>
</reference>
<sequence>MPLWLQLVIIFIVSISGIVFHLFLMKKIRVWAINDQINALSGDDSDKKHHLEQVYQQLLTDKVPHKQHHDKLEAAAKAFDH</sequence>
<dbReference type="AlphaFoldDB" id="A0A839IR27"/>
<dbReference type="Proteomes" id="UP000565262">
    <property type="component" value="Unassembled WGS sequence"/>
</dbReference>
<organism evidence="2 3">
    <name type="scientific">Oceanospirillum sediminis</name>
    <dbReference type="NCBI Taxonomy" id="2760088"/>
    <lineage>
        <taxon>Bacteria</taxon>
        <taxon>Pseudomonadati</taxon>
        <taxon>Pseudomonadota</taxon>
        <taxon>Gammaproteobacteria</taxon>
        <taxon>Oceanospirillales</taxon>
        <taxon>Oceanospirillaceae</taxon>
        <taxon>Oceanospirillum</taxon>
    </lineage>
</organism>
<proteinExistence type="predicted"/>
<keyword evidence="1" id="KW-0812">Transmembrane</keyword>